<dbReference type="Proteomes" id="UP001327219">
    <property type="component" value="Chromosome"/>
</dbReference>
<feature type="binding site" evidence="7">
    <location>
        <position position="142"/>
    </location>
    <ligand>
        <name>a 1,2-diacyl-sn-glycero-3-phospho-(1'-sn-glycerol)</name>
        <dbReference type="ChEBI" id="CHEBI:64716"/>
    </ligand>
</feature>
<feature type="transmembrane region" description="Helical" evidence="7">
    <location>
        <begin position="177"/>
        <end position="195"/>
    </location>
</feature>
<dbReference type="Pfam" id="PF01790">
    <property type="entry name" value="LGT"/>
    <property type="match status" value="1"/>
</dbReference>
<feature type="transmembrane region" description="Helical" evidence="7">
    <location>
        <begin position="12"/>
        <end position="38"/>
    </location>
</feature>
<keyword evidence="6 7" id="KW-0472">Membrane</keyword>
<accession>A0ABZ0UJM1</accession>
<evidence type="ECO:0000256" key="6">
    <source>
        <dbReference type="ARBA" id="ARBA00023136"/>
    </source>
</evidence>
<comment type="pathway">
    <text evidence="7">Protein modification; lipoprotein biosynthesis (diacylglyceryl transfer).</text>
</comment>
<dbReference type="EC" id="2.5.1.145" evidence="7"/>
<comment type="similarity">
    <text evidence="1 7">Belongs to the Lgt family.</text>
</comment>
<comment type="subcellular location">
    <subcellularLocation>
        <location evidence="7">Cell membrane</location>
        <topology evidence="7">Multi-pass membrane protein</topology>
    </subcellularLocation>
</comment>
<evidence type="ECO:0000256" key="1">
    <source>
        <dbReference type="ARBA" id="ARBA00007150"/>
    </source>
</evidence>
<dbReference type="NCBIfam" id="TIGR00544">
    <property type="entry name" value="lgt"/>
    <property type="match status" value="1"/>
</dbReference>
<dbReference type="PROSITE" id="PS01311">
    <property type="entry name" value="LGT"/>
    <property type="match status" value="1"/>
</dbReference>
<keyword evidence="3 7" id="KW-0808">Transferase</keyword>
<name>A0ABZ0UJM1_9RICK</name>
<evidence type="ECO:0000256" key="2">
    <source>
        <dbReference type="ARBA" id="ARBA00022475"/>
    </source>
</evidence>
<dbReference type="PANTHER" id="PTHR30589:SF0">
    <property type="entry name" value="PHOSPHATIDYLGLYCEROL--PROLIPOPROTEIN DIACYLGLYCERYL TRANSFERASE"/>
    <property type="match status" value="1"/>
</dbReference>
<feature type="transmembrane region" description="Helical" evidence="7">
    <location>
        <begin position="231"/>
        <end position="258"/>
    </location>
</feature>
<gene>
    <name evidence="7" type="primary">lgt</name>
    <name evidence="8" type="ORF">Bandiella_00415</name>
</gene>
<protein>
    <recommendedName>
        <fullName evidence="7">Phosphatidylglycerol--prolipoprotein diacylglyceryl transferase</fullName>
        <ecNumber evidence="7">2.5.1.145</ecNumber>
    </recommendedName>
</protein>
<dbReference type="HAMAP" id="MF_01147">
    <property type="entry name" value="Lgt"/>
    <property type="match status" value="1"/>
</dbReference>
<dbReference type="RefSeq" id="WP_407651259.1">
    <property type="nucleotide sequence ID" value="NZ_CP110820.1"/>
</dbReference>
<feature type="transmembrane region" description="Helical" evidence="7">
    <location>
        <begin position="122"/>
        <end position="144"/>
    </location>
</feature>
<evidence type="ECO:0000313" key="9">
    <source>
        <dbReference type="Proteomes" id="UP001327219"/>
    </source>
</evidence>
<feature type="transmembrane region" description="Helical" evidence="7">
    <location>
        <begin position="94"/>
        <end position="115"/>
    </location>
</feature>
<keyword evidence="4 7" id="KW-0812">Transmembrane</keyword>
<evidence type="ECO:0000256" key="7">
    <source>
        <dbReference type="HAMAP-Rule" id="MF_01147"/>
    </source>
</evidence>
<reference evidence="8 9" key="1">
    <citation type="submission" date="2022-11" db="EMBL/GenBank/DDBJ databases">
        <title>Host association and intracellularity evolved multiple times independently in the Rickettsiales.</title>
        <authorList>
            <person name="Castelli M."/>
            <person name="Nardi T."/>
            <person name="Gammuto L."/>
            <person name="Bellinzona G."/>
            <person name="Sabaneyeva E."/>
            <person name="Potekhin A."/>
            <person name="Serra V."/>
            <person name="Petroni G."/>
            <person name="Sassera D."/>
        </authorList>
    </citation>
    <scope>NUCLEOTIDE SEQUENCE [LARGE SCALE GENOMIC DNA]</scope>
    <source>
        <strain evidence="8 9">NDG2</strain>
    </source>
</reference>
<keyword evidence="5 7" id="KW-1133">Transmembrane helix</keyword>
<evidence type="ECO:0000313" key="8">
    <source>
        <dbReference type="EMBL" id="WPX96306.1"/>
    </source>
</evidence>
<dbReference type="PANTHER" id="PTHR30589">
    <property type="entry name" value="PROLIPOPROTEIN DIACYLGLYCERYL TRANSFERASE"/>
    <property type="match status" value="1"/>
</dbReference>
<dbReference type="GO" id="GO:0016740">
    <property type="term" value="F:transferase activity"/>
    <property type="evidence" value="ECO:0007669"/>
    <property type="project" value="UniProtKB-KW"/>
</dbReference>
<dbReference type="InterPro" id="IPR001640">
    <property type="entry name" value="Lgt"/>
</dbReference>
<feature type="transmembrane region" description="Helical" evidence="7">
    <location>
        <begin position="59"/>
        <end position="82"/>
    </location>
</feature>
<sequence>MLAILFPNIDPIAINLGTISIHWYGIAYVVGIILGTYIMQQLEERYKIAHLTSEDFDRIVIYIVIGIIVGGRMGEVIFYMPHLVINDFFEVFKIWHGGMSFHGGVIGIIVTIWMFSVKYKKYFLRVTDLIACAAPVGLFFGRIANFVNAELYGKRTEVAWGVIFPGTDFYPRHPSQLYEAFAEGILLLSIMLIVVKIENIRKYKGRISGVFLIFYSIFRIVIELFREPDAHIGYIMNIITLGQSLSIPMLILGTYLYLKRDYRQ</sequence>
<evidence type="ECO:0000256" key="3">
    <source>
        <dbReference type="ARBA" id="ARBA00022679"/>
    </source>
</evidence>
<comment type="catalytic activity">
    <reaction evidence="7">
        <text>L-cysteinyl-[prolipoprotein] + a 1,2-diacyl-sn-glycero-3-phospho-(1'-sn-glycerol) = an S-1,2-diacyl-sn-glyceryl-L-cysteinyl-[prolipoprotein] + sn-glycerol 1-phosphate + H(+)</text>
        <dbReference type="Rhea" id="RHEA:56712"/>
        <dbReference type="Rhea" id="RHEA-COMP:14679"/>
        <dbReference type="Rhea" id="RHEA-COMP:14680"/>
        <dbReference type="ChEBI" id="CHEBI:15378"/>
        <dbReference type="ChEBI" id="CHEBI:29950"/>
        <dbReference type="ChEBI" id="CHEBI:57685"/>
        <dbReference type="ChEBI" id="CHEBI:64716"/>
        <dbReference type="ChEBI" id="CHEBI:140658"/>
        <dbReference type="EC" id="2.5.1.145"/>
    </reaction>
</comment>
<dbReference type="EMBL" id="CP110820">
    <property type="protein sequence ID" value="WPX96306.1"/>
    <property type="molecule type" value="Genomic_DNA"/>
</dbReference>
<feature type="transmembrane region" description="Helical" evidence="7">
    <location>
        <begin position="207"/>
        <end position="225"/>
    </location>
</feature>
<keyword evidence="2 7" id="KW-1003">Cell membrane</keyword>
<proteinExistence type="inferred from homology"/>
<keyword evidence="9" id="KW-1185">Reference proteome</keyword>
<comment type="function">
    <text evidence="7">Catalyzes the transfer of the diacylglyceryl group from phosphatidylglycerol to the sulfhydryl group of the N-terminal cysteine of a prolipoprotein, the first step in the formation of mature lipoproteins.</text>
</comment>
<organism evidence="8 9">
    <name type="scientific">Candidatus Bandiella euplotis</name>
    <dbReference type="NCBI Taxonomy" id="1664265"/>
    <lineage>
        <taxon>Bacteria</taxon>
        <taxon>Pseudomonadati</taxon>
        <taxon>Pseudomonadota</taxon>
        <taxon>Alphaproteobacteria</taxon>
        <taxon>Rickettsiales</taxon>
        <taxon>Candidatus Midichloriaceae</taxon>
        <taxon>Candidatus Bandiella</taxon>
    </lineage>
</organism>
<evidence type="ECO:0000256" key="5">
    <source>
        <dbReference type="ARBA" id="ARBA00022989"/>
    </source>
</evidence>
<evidence type="ECO:0000256" key="4">
    <source>
        <dbReference type="ARBA" id="ARBA00022692"/>
    </source>
</evidence>